<keyword evidence="3" id="KW-1185">Reference proteome</keyword>
<comment type="similarity">
    <text evidence="1">Belongs to the ClpA/ClpB family. Torsin subfamily.</text>
</comment>
<sequence length="192" mass="22303">MECRFCYGLHFEEVFGQHLIDGEILKDISDHLTSKSPTFYPFVLSFHGGVGTGKSYVAKLIVEAIYPELGVKSSNVHLFLPSLHFSNNKEFSSPTKLVEWIKEKMTYHPRSVFIFDEFDHLPTSIIHAIKFGINYQRGSKDRVNARRAIFILISGIGTDKINQFVYDSILNRNKREDISRNDFDDIDNYWRF</sequence>
<proteinExistence type="inferred from homology"/>
<reference evidence="2" key="1">
    <citation type="submission" date="2021-02" db="EMBL/GenBank/DDBJ databases">
        <authorList>
            <person name="Bekaert M."/>
        </authorList>
    </citation>
    <scope>NUCLEOTIDE SEQUENCE</scope>
    <source>
        <strain evidence="2">IoA-00</strain>
    </source>
</reference>
<dbReference type="Proteomes" id="UP000675881">
    <property type="component" value="Chromosome 4"/>
</dbReference>
<organism evidence="2 3">
    <name type="scientific">Lepeophtheirus salmonis</name>
    <name type="common">Salmon louse</name>
    <name type="synonym">Caligus salmonis</name>
    <dbReference type="NCBI Taxonomy" id="72036"/>
    <lineage>
        <taxon>Eukaryota</taxon>
        <taxon>Metazoa</taxon>
        <taxon>Ecdysozoa</taxon>
        <taxon>Arthropoda</taxon>
        <taxon>Crustacea</taxon>
        <taxon>Multicrustacea</taxon>
        <taxon>Hexanauplia</taxon>
        <taxon>Copepoda</taxon>
        <taxon>Siphonostomatoida</taxon>
        <taxon>Caligidae</taxon>
        <taxon>Lepeophtheirus</taxon>
    </lineage>
</organism>
<dbReference type="InterPro" id="IPR010448">
    <property type="entry name" value="Torsin"/>
</dbReference>
<gene>
    <name evidence="2" type="ORF">LSAA_9060</name>
</gene>
<name>A0A7R8H8G0_LEPSM</name>
<dbReference type="AlphaFoldDB" id="A0A7R8H8G0"/>
<dbReference type="PANTHER" id="PTHR10760:SF2">
    <property type="entry name" value="LD13476P-RELATED"/>
    <property type="match status" value="1"/>
</dbReference>
<evidence type="ECO:0000313" key="2">
    <source>
        <dbReference type="EMBL" id="CAF2922182.1"/>
    </source>
</evidence>
<evidence type="ECO:0000256" key="1">
    <source>
        <dbReference type="ARBA" id="ARBA00006235"/>
    </source>
</evidence>
<dbReference type="GO" id="GO:0016887">
    <property type="term" value="F:ATP hydrolysis activity"/>
    <property type="evidence" value="ECO:0007669"/>
    <property type="project" value="InterPro"/>
</dbReference>
<dbReference type="GO" id="GO:0005737">
    <property type="term" value="C:cytoplasm"/>
    <property type="evidence" value="ECO:0007669"/>
    <property type="project" value="UniProtKB-ARBA"/>
</dbReference>
<dbReference type="Gene3D" id="3.40.50.300">
    <property type="entry name" value="P-loop containing nucleotide triphosphate hydrolases"/>
    <property type="match status" value="1"/>
</dbReference>
<dbReference type="OrthoDB" id="19623at2759"/>
<accession>A0A7R8H8G0</accession>
<dbReference type="GO" id="GO:0005524">
    <property type="term" value="F:ATP binding"/>
    <property type="evidence" value="ECO:0007669"/>
    <property type="project" value="InterPro"/>
</dbReference>
<dbReference type="EMBL" id="HG994583">
    <property type="protein sequence ID" value="CAF2922182.1"/>
    <property type="molecule type" value="Genomic_DNA"/>
</dbReference>
<dbReference type="GO" id="GO:0012505">
    <property type="term" value="C:endomembrane system"/>
    <property type="evidence" value="ECO:0007669"/>
    <property type="project" value="UniProtKB-ARBA"/>
</dbReference>
<dbReference type="PANTHER" id="PTHR10760">
    <property type="entry name" value="TORSIN"/>
    <property type="match status" value="1"/>
</dbReference>
<dbReference type="SUPFAM" id="SSF52540">
    <property type="entry name" value="P-loop containing nucleoside triphosphate hydrolases"/>
    <property type="match status" value="1"/>
</dbReference>
<dbReference type="InterPro" id="IPR027417">
    <property type="entry name" value="P-loop_NTPase"/>
</dbReference>
<dbReference type="Pfam" id="PF06309">
    <property type="entry name" value="Torsin"/>
    <property type="match status" value="1"/>
</dbReference>
<evidence type="ECO:0000313" key="3">
    <source>
        <dbReference type="Proteomes" id="UP000675881"/>
    </source>
</evidence>
<protein>
    <submittedName>
        <fullName evidence="2">TOR1</fullName>
    </submittedName>
</protein>